<keyword evidence="7" id="KW-1185">Reference proteome</keyword>
<dbReference type="RefSeq" id="WP_353294115.1">
    <property type="nucleotide sequence ID" value="NZ_BAABWH010000003.1"/>
</dbReference>
<evidence type="ECO:0000256" key="1">
    <source>
        <dbReference type="ARBA" id="ARBA00009477"/>
    </source>
</evidence>
<accession>A0ABP9ZYF0</accession>
<evidence type="ECO:0000313" key="6">
    <source>
        <dbReference type="EMBL" id="GAA6145173.1"/>
    </source>
</evidence>
<evidence type="ECO:0000256" key="3">
    <source>
        <dbReference type="SAM" id="SignalP"/>
    </source>
</evidence>
<gene>
    <name evidence="6" type="ORF">NBRC116585_12910</name>
</gene>
<feature type="domain" description="Multidrug resistance protein MdtA-like barrel-sandwich hybrid" evidence="5">
    <location>
        <begin position="55"/>
        <end position="188"/>
    </location>
</feature>
<proteinExistence type="inferred from homology"/>
<reference evidence="6 7" key="1">
    <citation type="submission" date="2024-04" db="EMBL/GenBank/DDBJ databases">
        <title>Draft genome sequence of Thalassolituus maritimus NBRC 116585.</title>
        <authorList>
            <person name="Miyakawa T."/>
            <person name="Kusuya Y."/>
            <person name="Miura T."/>
        </authorList>
    </citation>
    <scope>NUCLEOTIDE SEQUENCE [LARGE SCALE GENOMIC DNA]</scope>
    <source>
        <strain evidence="6 7">5NW40-0001</strain>
    </source>
</reference>
<evidence type="ECO:0000259" key="4">
    <source>
        <dbReference type="Pfam" id="PF25876"/>
    </source>
</evidence>
<dbReference type="Proteomes" id="UP001481413">
    <property type="component" value="Unassembled WGS sequence"/>
</dbReference>
<protein>
    <submittedName>
        <fullName evidence="6">Efflux RND transporter periplasmic adaptor subunit</fullName>
    </submittedName>
</protein>
<dbReference type="InterPro" id="IPR058625">
    <property type="entry name" value="MdtA-like_BSH"/>
</dbReference>
<dbReference type="Gene3D" id="2.40.30.170">
    <property type="match status" value="1"/>
</dbReference>
<feature type="coiled-coil region" evidence="2">
    <location>
        <begin position="84"/>
        <end position="123"/>
    </location>
</feature>
<feature type="chain" id="PRO_5045549741" evidence="3">
    <location>
        <begin position="27"/>
        <end position="359"/>
    </location>
</feature>
<dbReference type="Gene3D" id="1.10.287.470">
    <property type="entry name" value="Helix hairpin bin"/>
    <property type="match status" value="1"/>
</dbReference>
<name>A0ABP9ZYF0_9GAMM</name>
<dbReference type="Pfam" id="PF25917">
    <property type="entry name" value="BSH_RND"/>
    <property type="match status" value="1"/>
</dbReference>
<dbReference type="Pfam" id="PF25876">
    <property type="entry name" value="HH_MFP_RND"/>
    <property type="match status" value="1"/>
</dbReference>
<evidence type="ECO:0000313" key="7">
    <source>
        <dbReference type="Proteomes" id="UP001481413"/>
    </source>
</evidence>
<sequence length="359" mass="38804">MRMHSQPHFLVTVLLSLGMTYLSSHAGATEYKVTPLTIPDSFELDGRVEAVHAGTLSAQTSGTILSVSGDVGDQVSKGQLLIQIDDTQQKAAVAQAEASLAQADALNDDAQTLLKRNTRLHKQGTLSESELDRTRAQAKSAAANTEAAKAALIQAEAQLSYTRITAPYAGVIMERFVEVGELVNVAQPLISGYGTNKMRVITHLPQRIANQYNSSSQVSLLIDNAEIKATDATLYPFADDRYHSVQLRADLPEAQSHVVIPGQWLKVKVTAGNREVIAVPEQAVLRRGEISSVYVKQAERPALLRQIRLGNAFTQDNVNWVEVLAGLSAGEYIHQNALATLGNRGKATSDATPDKQSDQ</sequence>
<dbReference type="Gene3D" id="2.40.420.20">
    <property type="match status" value="1"/>
</dbReference>
<dbReference type="SUPFAM" id="SSF111369">
    <property type="entry name" value="HlyD-like secretion proteins"/>
    <property type="match status" value="1"/>
</dbReference>
<dbReference type="InterPro" id="IPR058624">
    <property type="entry name" value="MdtA-like_HH"/>
</dbReference>
<organism evidence="6 7">
    <name type="scientific">Thalassolituus maritimus</name>
    <dbReference type="NCBI Taxonomy" id="484498"/>
    <lineage>
        <taxon>Bacteria</taxon>
        <taxon>Pseudomonadati</taxon>
        <taxon>Pseudomonadota</taxon>
        <taxon>Gammaproteobacteria</taxon>
        <taxon>Oceanospirillales</taxon>
        <taxon>Oceanospirillaceae</taxon>
        <taxon>Thalassolituus</taxon>
    </lineage>
</organism>
<dbReference type="NCBIfam" id="TIGR01730">
    <property type="entry name" value="RND_mfp"/>
    <property type="match status" value="1"/>
</dbReference>
<keyword evidence="3" id="KW-0732">Signal</keyword>
<dbReference type="Gene3D" id="2.40.50.100">
    <property type="match status" value="1"/>
</dbReference>
<dbReference type="EMBL" id="BAABWH010000003">
    <property type="protein sequence ID" value="GAA6145173.1"/>
    <property type="molecule type" value="Genomic_DNA"/>
</dbReference>
<evidence type="ECO:0000259" key="5">
    <source>
        <dbReference type="Pfam" id="PF25917"/>
    </source>
</evidence>
<dbReference type="InterPro" id="IPR006143">
    <property type="entry name" value="RND_pump_MFP"/>
</dbReference>
<feature type="domain" description="Multidrug resistance protein MdtA-like alpha-helical hairpin" evidence="4">
    <location>
        <begin position="93"/>
        <end position="162"/>
    </location>
</feature>
<comment type="caution">
    <text evidence="6">The sequence shown here is derived from an EMBL/GenBank/DDBJ whole genome shotgun (WGS) entry which is preliminary data.</text>
</comment>
<evidence type="ECO:0000256" key="2">
    <source>
        <dbReference type="SAM" id="Coils"/>
    </source>
</evidence>
<keyword evidence="2" id="KW-0175">Coiled coil</keyword>
<dbReference type="PANTHER" id="PTHR30469:SF18">
    <property type="entry name" value="RESISTANCE-NODULATION-CELL DIVISION (RND) EFFLUX MEMBRANE FUSION PROTEIN-RELATED"/>
    <property type="match status" value="1"/>
</dbReference>
<comment type="similarity">
    <text evidence="1">Belongs to the membrane fusion protein (MFP) (TC 8.A.1) family.</text>
</comment>
<feature type="signal peptide" evidence="3">
    <location>
        <begin position="1"/>
        <end position="26"/>
    </location>
</feature>
<dbReference type="PANTHER" id="PTHR30469">
    <property type="entry name" value="MULTIDRUG RESISTANCE PROTEIN MDTA"/>
    <property type="match status" value="1"/>
</dbReference>